<organism evidence="2 3">
    <name type="scientific">Piloderma croceum (strain F 1598)</name>
    <dbReference type="NCBI Taxonomy" id="765440"/>
    <lineage>
        <taxon>Eukaryota</taxon>
        <taxon>Fungi</taxon>
        <taxon>Dikarya</taxon>
        <taxon>Basidiomycota</taxon>
        <taxon>Agaricomycotina</taxon>
        <taxon>Agaricomycetes</taxon>
        <taxon>Agaricomycetidae</taxon>
        <taxon>Atheliales</taxon>
        <taxon>Atheliaceae</taxon>
        <taxon>Piloderma</taxon>
    </lineage>
</organism>
<name>A0A0C3EZG6_PILCF</name>
<evidence type="ECO:0000313" key="2">
    <source>
        <dbReference type="EMBL" id="KIM73324.1"/>
    </source>
</evidence>
<proteinExistence type="predicted"/>
<dbReference type="InParanoid" id="A0A0C3EZG6"/>
<dbReference type="Proteomes" id="UP000054166">
    <property type="component" value="Unassembled WGS sequence"/>
</dbReference>
<dbReference type="HOGENOM" id="CLU_370491_0_0_1"/>
<dbReference type="OrthoDB" id="3062870at2759"/>
<evidence type="ECO:0000313" key="3">
    <source>
        <dbReference type="Proteomes" id="UP000054166"/>
    </source>
</evidence>
<protein>
    <submittedName>
        <fullName evidence="2">Uncharacterized protein</fullName>
    </submittedName>
</protein>
<dbReference type="AlphaFoldDB" id="A0A0C3EZG6"/>
<sequence>MQGLSLENERNESSIIGETAVRGEVVTSWTRLKRWGHIDAVSLEWWSGGVASTSLQPALAENEVQTIPPSLTISESDACPPDPGGSASLRSNDRPPTTCKRPRSPSLYANSDQAWRSPDSLCVPLDAVTDEAILQPTKQEGVSETDVLQFLKTVPLGSKTSADNGLCQTILAPTREPRKIDFGPEMVVIAARRGSSSGVPMTIHFDIDDIQLSLISLWQGWDKTSDDVSESMCLTLACYLWADLLPEVQRTNESPSLEKLLPAARCSWPTKGGLSMVVQHGQDDWHLPLSLPFHESSENLFDVSRIVKLHDFYTLGGKGINIGISFHKKLSKALLQEKEHEEAFQRFSELQLDDVSDWLEMVTAWERDHTQPNPYVPPTSNTGVTEADVKLLLAEEEAELAANGVVALNEVNASTFVVAGLDLQDRQRKIAFEGTYMPTVASITSSNHSASPPGTTKHKRPDVAGDQDVTSKPEPVELQALFLPSEISTQCWTSLDHIRTHLYIKSGLMTYKQHHVHHQGASTRTRTTIDSNDMKIKIFQVRYNTARNALIALGADPEETEWKEVKDADLRCLEDPKQDAKRDMWARNRLEKQKQNQESWLEVPGLGEGYRRLSWIWEGAGRDPDSSSGLHEALRIEEEMRCVLVYFEYKAAWWVDRGEAEGREATPALAEGLRAYAEGQGQLQRDLASSFSKKWAALLAGEVADDDPAAAAEAESDDELDGAGTGSEEEAMEEADEENEGMTNEEFTGDD</sequence>
<reference evidence="2 3" key="1">
    <citation type="submission" date="2014-04" db="EMBL/GenBank/DDBJ databases">
        <authorList>
            <consortium name="DOE Joint Genome Institute"/>
            <person name="Kuo A."/>
            <person name="Tarkka M."/>
            <person name="Buscot F."/>
            <person name="Kohler A."/>
            <person name="Nagy L.G."/>
            <person name="Floudas D."/>
            <person name="Copeland A."/>
            <person name="Barry K.W."/>
            <person name="Cichocki N."/>
            <person name="Veneault-Fourrey C."/>
            <person name="LaButti K."/>
            <person name="Lindquist E.A."/>
            <person name="Lipzen A."/>
            <person name="Lundell T."/>
            <person name="Morin E."/>
            <person name="Murat C."/>
            <person name="Sun H."/>
            <person name="Tunlid A."/>
            <person name="Henrissat B."/>
            <person name="Grigoriev I.V."/>
            <person name="Hibbett D.S."/>
            <person name="Martin F."/>
            <person name="Nordberg H.P."/>
            <person name="Cantor M.N."/>
            <person name="Hua S.X."/>
        </authorList>
    </citation>
    <scope>NUCLEOTIDE SEQUENCE [LARGE SCALE GENOMIC DNA]</scope>
    <source>
        <strain evidence="2 3">F 1598</strain>
    </source>
</reference>
<feature type="region of interest" description="Disordered" evidence="1">
    <location>
        <begin position="71"/>
        <end position="114"/>
    </location>
</feature>
<keyword evidence="3" id="KW-1185">Reference proteome</keyword>
<feature type="region of interest" description="Disordered" evidence="1">
    <location>
        <begin position="706"/>
        <end position="751"/>
    </location>
</feature>
<dbReference type="EMBL" id="KN833086">
    <property type="protein sequence ID" value="KIM73324.1"/>
    <property type="molecule type" value="Genomic_DNA"/>
</dbReference>
<gene>
    <name evidence="2" type="ORF">PILCRDRAFT_15350</name>
</gene>
<feature type="region of interest" description="Disordered" evidence="1">
    <location>
        <begin position="443"/>
        <end position="470"/>
    </location>
</feature>
<feature type="compositionally biased region" description="Acidic residues" evidence="1">
    <location>
        <begin position="706"/>
        <end position="740"/>
    </location>
</feature>
<feature type="compositionally biased region" description="Polar residues" evidence="1">
    <location>
        <begin position="443"/>
        <end position="454"/>
    </location>
</feature>
<feature type="compositionally biased region" description="Low complexity" evidence="1">
    <location>
        <begin position="741"/>
        <end position="751"/>
    </location>
</feature>
<accession>A0A0C3EZG6</accession>
<evidence type="ECO:0000256" key="1">
    <source>
        <dbReference type="SAM" id="MobiDB-lite"/>
    </source>
</evidence>
<reference evidence="3" key="2">
    <citation type="submission" date="2015-01" db="EMBL/GenBank/DDBJ databases">
        <title>Evolutionary Origins and Diversification of the Mycorrhizal Mutualists.</title>
        <authorList>
            <consortium name="DOE Joint Genome Institute"/>
            <consortium name="Mycorrhizal Genomics Consortium"/>
            <person name="Kohler A."/>
            <person name="Kuo A."/>
            <person name="Nagy L.G."/>
            <person name="Floudas D."/>
            <person name="Copeland A."/>
            <person name="Barry K.W."/>
            <person name="Cichocki N."/>
            <person name="Veneault-Fourrey C."/>
            <person name="LaButti K."/>
            <person name="Lindquist E.A."/>
            <person name="Lipzen A."/>
            <person name="Lundell T."/>
            <person name="Morin E."/>
            <person name="Murat C."/>
            <person name="Riley R."/>
            <person name="Ohm R."/>
            <person name="Sun H."/>
            <person name="Tunlid A."/>
            <person name="Henrissat B."/>
            <person name="Grigoriev I.V."/>
            <person name="Hibbett D.S."/>
            <person name="Martin F."/>
        </authorList>
    </citation>
    <scope>NUCLEOTIDE SEQUENCE [LARGE SCALE GENOMIC DNA]</scope>
    <source>
        <strain evidence="3">F 1598</strain>
    </source>
</reference>